<keyword evidence="2" id="KW-1185">Reference proteome</keyword>
<evidence type="ECO:0000313" key="1">
    <source>
        <dbReference type="EMBL" id="KIM76425.1"/>
    </source>
</evidence>
<dbReference type="HOGENOM" id="CLU_009534_0_0_1"/>
<dbReference type="GO" id="GO:0005730">
    <property type="term" value="C:nucleolus"/>
    <property type="evidence" value="ECO:0007669"/>
    <property type="project" value="TreeGrafter"/>
</dbReference>
<dbReference type="GO" id="GO:0003723">
    <property type="term" value="F:RNA binding"/>
    <property type="evidence" value="ECO:0007669"/>
    <property type="project" value="TreeGrafter"/>
</dbReference>
<dbReference type="InParanoid" id="A0A0C3EV70"/>
<dbReference type="EMBL" id="KN833035">
    <property type="protein sequence ID" value="KIM76425.1"/>
    <property type="molecule type" value="Genomic_DNA"/>
</dbReference>
<protein>
    <submittedName>
        <fullName evidence="1">Uncharacterized protein</fullName>
    </submittedName>
</protein>
<dbReference type="AlphaFoldDB" id="A0A0C3EV70"/>
<name>A0A0C3EV70_PILCF</name>
<dbReference type="Proteomes" id="UP000054166">
    <property type="component" value="Unassembled WGS sequence"/>
</dbReference>
<dbReference type="InterPro" id="IPR042859">
    <property type="entry name" value="NOL11"/>
</dbReference>
<dbReference type="PANTHER" id="PTHR15633">
    <property type="entry name" value="NUCLEOLAR PROTEIN 11"/>
    <property type="match status" value="1"/>
</dbReference>
<reference evidence="2" key="2">
    <citation type="submission" date="2015-01" db="EMBL/GenBank/DDBJ databases">
        <title>Evolutionary Origins and Diversification of the Mycorrhizal Mutualists.</title>
        <authorList>
            <consortium name="DOE Joint Genome Institute"/>
            <consortium name="Mycorrhizal Genomics Consortium"/>
            <person name="Kohler A."/>
            <person name="Kuo A."/>
            <person name="Nagy L.G."/>
            <person name="Floudas D."/>
            <person name="Copeland A."/>
            <person name="Barry K.W."/>
            <person name="Cichocki N."/>
            <person name="Veneault-Fourrey C."/>
            <person name="LaButti K."/>
            <person name="Lindquist E.A."/>
            <person name="Lipzen A."/>
            <person name="Lundell T."/>
            <person name="Morin E."/>
            <person name="Murat C."/>
            <person name="Riley R."/>
            <person name="Ohm R."/>
            <person name="Sun H."/>
            <person name="Tunlid A."/>
            <person name="Henrissat B."/>
            <person name="Grigoriev I.V."/>
            <person name="Hibbett D.S."/>
            <person name="Martin F."/>
        </authorList>
    </citation>
    <scope>NUCLEOTIDE SEQUENCE [LARGE SCALE GENOMIC DNA]</scope>
    <source>
        <strain evidence="2">F 1598</strain>
    </source>
</reference>
<dbReference type="PANTHER" id="PTHR15633:SF2">
    <property type="entry name" value="NUCLEOLAR PROTEIN 11"/>
    <property type="match status" value="1"/>
</dbReference>
<proteinExistence type="predicted"/>
<dbReference type="STRING" id="765440.A0A0C3EV70"/>
<dbReference type="GO" id="GO:0030490">
    <property type="term" value="P:maturation of SSU-rRNA"/>
    <property type="evidence" value="ECO:0007669"/>
    <property type="project" value="InterPro"/>
</dbReference>
<evidence type="ECO:0000313" key="2">
    <source>
        <dbReference type="Proteomes" id="UP000054166"/>
    </source>
</evidence>
<sequence>MHATINEPFVLSSYALNKGFPRSTDELKRGPAYVYSTFSEVKNLDGYTTITVHGDGVHVLDVSTLHPVATHTLGPATTFSCPAVSSTTNEDGTVTYAVIESSSELDSEESGRTIWMWRHRMDGDSRKKQSAMASHKVSSIFLPKDLPSRVVLLSSKCDLSVTDADLIVKNTLQPGNDRRVLLKSFIFSRHSCSFIPSRVAPAQGSIFLLIFAMDDEVYADIVFIGEDDEFVKLSKCRLPLDKESTPDTISSVSCSDSGHLSVLTRPGSWYFFQLEPADDTINVTAILEPIHLTSLSALTPGSNAGPSTKYQNEISLLALHSTFVLLAGVTKAPSREIVLLLWDLQYSVVLATHTIPIPSTLSQTDKKGLTLELVAAGAAQAILVLTPTMQHVKSTGPEASSSLRSTVLIVPFTVPAASTIANAMGLASHSKKWLLQDESSLSTYSDVDPTQSALLQSMRAMIKQNRPEGASTAFFEWSKKATTPQGQQPDIALGHEFVKELLDIVLQPATRVDIPYSSKVLQFLLSRRAVSASMVEGGLLHALKLRNDWRSISLAFDAVSDIPEVEIVALLQSVVAQHRNSATIPTDDAMQIDSTPSELPSLDNFLLSCISYATSPVPLRLAIRQHLPDAEDLACVLEALSGWVARAHSMSIELLPTAVVKNARGVMIAKPAAAKRPNEPPLEKVLSFLQTLLDASFLTLLQHSPSHDILRRIASDLQPELTRVEDMEQLRGPLEPFARAQMKALKEGIEGRKDGQVDWRKRRKAANAQTSVAVGLYRLEELVI</sequence>
<reference evidence="1 2" key="1">
    <citation type="submission" date="2014-04" db="EMBL/GenBank/DDBJ databases">
        <authorList>
            <consortium name="DOE Joint Genome Institute"/>
            <person name="Kuo A."/>
            <person name="Tarkka M."/>
            <person name="Buscot F."/>
            <person name="Kohler A."/>
            <person name="Nagy L.G."/>
            <person name="Floudas D."/>
            <person name="Copeland A."/>
            <person name="Barry K.W."/>
            <person name="Cichocki N."/>
            <person name="Veneault-Fourrey C."/>
            <person name="LaButti K."/>
            <person name="Lindquist E.A."/>
            <person name="Lipzen A."/>
            <person name="Lundell T."/>
            <person name="Morin E."/>
            <person name="Murat C."/>
            <person name="Sun H."/>
            <person name="Tunlid A."/>
            <person name="Henrissat B."/>
            <person name="Grigoriev I.V."/>
            <person name="Hibbett D.S."/>
            <person name="Martin F."/>
            <person name="Nordberg H.P."/>
            <person name="Cantor M.N."/>
            <person name="Hua S.X."/>
        </authorList>
    </citation>
    <scope>NUCLEOTIDE SEQUENCE [LARGE SCALE GENOMIC DNA]</scope>
    <source>
        <strain evidence="1 2">F 1598</strain>
    </source>
</reference>
<dbReference type="OrthoDB" id="4349954at2759"/>
<gene>
    <name evidence="1" type="ORF">PILCRDRAFT_826432</name>
</gene>
<accession>A0A0C3EV70</accession>
<organism evidence="1 2">
    <name type="scientific">Piloderma croceum (strain F 1598)</name>
    <dbReference type="NCBI Taxonomy" id="765440"/>
    <lineage>
        <taxon>Eukaryota</taxon>
        <taxon>Fungi</taxon>
        <taxon>Dikarya</taxon>
        <taxon>Basidiomycota</taxon>
        <taxon>Agaricomycotina</taxon>
        <taxon>Agaricomycetes</taxon>
        <taxon>Agaricomycetidae</taxon>
        <taxon>Atheliales</taxon>
        <taxon>Atheliaceae</taxon>
        <taxon>Piloderma</taxon>
    </lineage>
</organism>